<dbReference type="Gene3D" id="4.10.520.10">
    <property type="entry name" value="IHF-like DNA-binding proteins"/>
    <property type="match status" value="1"/>
</dbReference>
<dbReference type="Proteomes" id="UP000028523">
    <property type="component" value="Unassembled WGS sequence"/>
</dbReference>
<comment type="similarity">
    <text evidence="1">Belongs to the bacterial histone-like protein family.</text>
</comment>
<keyword evidence="2" id="KW-0238">DNA-binding</keyword>
<accession>A0A084U3K7</accession>
<sequence length="110" mass="12686">MAIKSIEKLVINNTKPLTKKEIYKLISNNINISETVIRDIFEDFSNLLFAELDRCGEFKMFDWGKIKVTHSKARLGKNPLTGESAVFKSKTKLKFTFSKQCKDFAETLYV</sequence>
<dbReference type="GO" id="GO:0003677">
    <property type="term" value="F:DNA binding"/>
    <property type="evidence" value="ECO:0007669"/>
    <property type="project" value="UniProtKB-KW"/>
</dbReference>
<reference evidence="2 3" key="1">
    <citation type="journal article" date="2014" name="PLoS ONE">
        <title>Reduction of Hydrogen Peroxide Accumulation and Toxicity by a Catalase from Mycoplasma iowae.</title>
        <authorList>
            <person name="Pritchard R.E."/>
            <person name="Prassinos A.J."/>
            <person name="Osborne J.D."/>
            <person name="Raviv Z."/>
            <person name="Balish M.F."/>
        </authorList>
    </citation>
    <scope>NUCLEOTIDE SEQUENCE [LARGE SCALE GENOMIC DNA]</scope>
    <source>
        <strain evidence="2 3">DK-CPA</strain>
    </source>
</reference>
<dbReference type="RefSeq" id="WP_004024862.1">
    <property type="nucleotide sequence ID" value="NZ_AWQU01000079.1"/>
</dbReference>
<dbReference type="Pfam" id="PF00216">
    <property type="entry name" value="Bac_DNA_binding"/>
    <property type="match status" value="1"/>
</dbReference>
<protein>
    <submittedName>
        <fullName evidence="2">Bacterial DNA-binding protein, DNABII family</fullName>
    </submittedName>
</protein>
<dbReference type="CDD" id="cd00591">
    <property type="entry name" value="HU_IHF"/>
    <property type="match status" value="1"/>
</dbReference>
<name>A0A084U3K7_MALIO</name>
<dbReference type="GO" id="GO:0030527">
    <property type="term" value="F:structural constituent of chromatin"/>
    <property type="evidence" value="ECO:0007669"/>
    <property type="project" value="InterPro"/>
</dbReference>
<keyword evidence="3" id="KW-1185">Reference proteome</keyword>
<dbReference type="InterPro" id="IPR010992">
    <property type="entry name" value="IHF-like_DNA-bd_dom_sf"/>
</dbReference>
<dbReference type="AlphaFoldDB" id="A0A084U3K7"/>
<evidence type="ECO:0000256" key="1">
    <source>
        <dbReference type="RuleBase" id="RU003939"/>
    </source>
</evidence>
<comment type="caution">
    <text evidence="2">The sequence shown here is derived from an EMBL/GenBank/DDBJ whole genome shotgun (WGS) entry which is preliminary data.</text>
</comment>
<evidence type="ECO:0000313" key="3">
    <source>
        <dbReference type="Proteomes" id="UP000028523"/>
    </source>
</evidence>
<evidence type="ECO:0000313" key="2">
    <source>
        <dbReference type="EMBL" id="KFB07543.1"/>
    </source>
</evidence>
<dbReference type="SMART" id="SM00411">
    <property type="entry name" value="BHL"/>
    <property type="match status" value="1"/>
</dbReference>
<dbReference type="InterPro" id="IPR000119">
    <property type="entry name" value="Hist_DNA-bd"/>
</dbReference>
<organism evidence="2 3">
    <name type="scientific">Malacoplasma iowae DK-CPA</name>
    <dbReference type="NCBI Taxonomy" id="1394179"/>
    <lineage>
        <taxon>Bacteria</taxon>
        <taxon>Bacillati</taxon>
        <taxon>Mycoplasmatota</taxon>
        <taxon>Mycoplasmoidales</taxon>
        <taxon>Mycoplasmoidaceae</taxon>
        <taxon>Malacoplasma</taxon>
    </lineage>
</organism>
<dbReference type="GeneID" id="96867019"/>
<dbReference type="EMBL" id="AWQU01000079">
    <property type="protein sequence ID" value="KFB07543.1"/>
    <property type="molecule type" value="Genomic_DNA"/>
</dbReference>
<proteinExistence type="inferred from homology"/>
<gene>
    <name evidence="2" type="primary">himA1</name>
    <name evidence="2" type="ORF">P271_385</name>
</gene>
<dbReference type="SUPFAM" id="SSF47729">
    <property type="entry name" value="IHF-like DNA-binding proteins"/>
    <property type="match status" value="1"/>
</dbReference>